<reference evidence="2" key="1">
    <citation type="submission" date="2021-02" db="EMBL/GenBank/DDBJ databases">
        <authorList>
            <person name="Nowell W R."/>
        </authorList>
    </citation>
    <scope>NUCLEOTIDE SEQUENCE</scope>
</reference>
<dbReference type="EMBL" id="CAJOBA010000660">
    <property type="protein sequence ID" value="CAF3548060.1"/>
    <property type="molecule type" value="Genomic_DNA"/>
</dbReference>
<accession>A0A814MN47</accession>
<protein>
    <submittedName>
        <fullName evidence="2">Uncharacterized protein</fullName>
    </submittedName>
</protein>
<proteinExistence type="predicted"/>
<comment type="caution">
    <text evidence="2">The sequence shown here is derived from an EMBL/GenBank/DDBJ whole genome shotgun (WGS) entry which is preliminary data.</text>
</comment>
<dbReference type="EMBL" id="CAJOBC010004981">
    <property type="protein sequence ID" value="CAF3847315.1"/>
    <property type="molecule type" value="Genomic_DNA"/>
</dbReference>
<dbReference type="Proteomes" id="UP000677228">
    <property type="component" value="Unassembled WGS sequence"/>
</dbReference>
<name>A0A814MN47_9BILA</name>
<dbReference type="AlphaFoldDB" id="A0A814MN47"/>
<evidence type="ECO:0000313" key="1">
    <source>
        <dbReference type="EMBL" id="CAF0767545.1"/>
    </source>
</evidence>
<evidence type="ECO:0000313" key="5">
    <source>
        <dbReference type="Proteomes" id="UP000663829"/>
    </source>
</evidence>
<evidence type="ECO:0000313" key="4">
    <source>
        <dbReference type="EMBL" id="CAF3847315.1"/>
    </source>
</evidence>
<dbReference type="OrthoDB" id="426210at2759"/>
<evidence type="ECO:0000313" key="2">
    <source>
        <dbReference type="EMBL" id="CAF1081463.1"/>
    </source>
</evidence>
<dbReference type="Proteomes" id="UP000681722">
    <property type="component" value="Unassembled WGS sequence"/>
</dbReference>
<gene>
    <name evidence="2" type="ORF">GPM918_LOCUS17790</name>
    <name evidence="1" type="ORF">OVA965_LOCUS2901</name>
    <name evidence="4" type="ORF">SRO942_LOCUS17789</name>
    <name evidence="3" type="ORF">TMI583_LOCUS2900</name>
</gene>
<organism evidence="2 5">
    <name type="scientific">Didymodactylos carnosus</name>
    <dbReference type="NCBI Taxonomy" id="1234261"/>
    <lineage>
        <taxon>Eukaryota</taxon>
        <taxon>Metazoa</taxon>
        <taxon>Spiralia</taxon>
        <taxon>Gnathifera</taxon>
        <taxon>Rotifera</taxon>
        <taxon>Eurotatoria</taxon>
        <taxon>Bdelloidea</taxon>
        <taxon>Philodinida</taxon>
        <taxon>Philodinidae</taxon>
        <taxon>Didymodactylos</taxon>
    </lineage>
</organism>
<dbReference type="Proteomes" id="UP000663829">
    <property type="component" value="Unassembled WGS sequence"/>
</dbReference>
<sequence>MYWFRSFSEKEFCTKRGDFSERQELSSYGWAYLLNQQPDVSTKISAWTKNFLKIADKIIPNKLVTVSSKDAPWFNSELRAMLKQRDILYKKYSQPLHPLSHTYQAYLNSAKQFEVACNTTKKKYFDK</sequence>
<dbReference type="Proteomes" id="UP000682733">
    <property type="component" value="Unassembled WGS sequence"/>
</dbReference>
<keyword evidence="5" id="KW-1185">Reference proteome</keyword>
<evidence type="ECO:0000313" key="3">
    <source>
        <dbReference type="EMBL" id="CAF3548060.1"/>
    </source>
</evidence>
<dbReference type="EMBL" id="CAJNOQ010004980">
    <property type="protein sequence ID" value="CAF1081463.1"/>
    <property type="molecule type" value="Genomic_DNA"/>
</dbReference>
<dbReference type="EMBL" id="CAJNOK010000660">
    <property type="protein sequence ID" value="CAF0767545.1"/>
    <property type="molecule type" value="Genomic_DNA"/>
</dbReference>